<evidence type="ECO:0000313" key="2">
    <source>
        <dbReference type="EMBL" id="KAF7363097.1"/>
    </source>
</evidence>
<keyword evidence="3" id="KW-1185">Reference proteome</keyword>
<reference evidence="2" key="1">
    <citation type="submission" date="2020-05" db="EMBL/GenBank/DDBJ databases">
        <title>Mycena genomes resolve the evolution of fungal bioluminescence.</title>
        <authorList>
            <person name="Tsai I.J."/>
        </authorList>
    </citation>
    <scope>NUCLEOTIDE SEQUENCE</scope>
    <source>
        <strain evidence="2">CCC161011</strain>
    </source>
</reference>
<dbReference type="OrthoDB" id="444631at2759"/>
<feature type="transmembrane region" description="Helical" evidence="1">
    <location>
        <begin position="137"/>
        <end position="161"/>
    </location>
</feature>
<feature type="transmembrane region" description="Helical" evidence="1">
    <location>
        <begin position="99"/>
        <end position="125"/>
    </location>
</feature>
<feature type="transmembrane region" description="Helical" evidence="1">
    <location>
        <begin position="42"/>
        <end position="58"/>
    </location>
</feature>
<evidence type="ECO:0000313" key="3">
    <source>
        <dbReference type="Proteomes" id="UP000620124"/>
    </source>
</evidence>
<dbReference type="EMBL" id="JACAZI010000004">
    <property type="protein sequence ID" value="KAF7363097.1"/>
    <property type="molecule type" value="Genomic_DNA"/>
</dbReference>
<accession>A0A8H6YQN7</accession>
<keyword evidence="1" id="KW-1133">Transmembrane helix</keyword>
<keyword evidence="1" id="KW-0472">Membrane</keyword>
<feature type="transmembrane region" description="Helical" evidence="1">
    <location>
        <begin position="201"/>
        <end position="227"/>
    </location>
</feature>
<dbReference type="PANTHER" id="PTHR33048">
    <property type="entry name" value="PTH11-LIKE INTEGRAL MEMBRANE PROTEIN (AFU_ORTHOLOGUE AFUA_5G11245)"/>
    <property type="match status" value="1"/>
</dbReference>
<dbReference type="PANTHER" id="PTHR33048:SF92">
    <property type="entry name" value="INTEGRAL MEMBRANE PROTEIN"/>
    <property type="match status" value="1"/>
</dbReference>
<name>A0A8H6YQN7_9AGAR</name>
<dbReference type="AlphaFoldDB" id="A0A8H6YQN7"/>
<feature type="transmembrane region" description="Helical" evidence="1">
    <location>
        <begin position="64"/>
        <end position="87"/>
    </location>
</feature>
<keyword evidence="1" id="KW-0812">Transmembrane</keyword>
<feature type="transmembrane region" description="Helical" evidence="1">
    <location>
        <begin position="173"/>
        <end position="195"/>
    </location>
</feature>
<comment type="caution">
    <text evidence="2">The sequence shown here is derived from an EMBL/GenBank/DDBJ whole genome shotgun (WGS) entry which is preliminary data.</text>
</comment>
<dbReference type="InterPro" id="IPR052337">
    <property type="entry name" value="SAT4-like"/>
</dbReference>
<sequence length="317" mass="35452">MFNLNDFVVQLKITSATCSFFALGSTLYRLYQRRGRFGADDYWAVFAFVALIVQSYAADQFLVSYLIGIVFYAIVWGSRLSILFSIIRIDPTFERRRRLFWVAVAFIVVSLILIAQLFWVCVGFFGSGNQGCRSPLQIAVCQLITDIVADSILLFAPLPLFRNLINKALRRRLTLIFSTCVVTTVISLVHAVLLLRMGSKQALITAVVESCLSLIVANIPVVVTTIVDIAGDEDQSRTSETPPFSTMFWYRESVTTTRDVSKGVVAVDLPMHLVSEESGDNLQLQCTKTIEVIPPPSNQDDLESEQADQVARFKINK</sequence>
<proteinExistence type="predicted"/>
<dbReference type="Proteomes" id="UP000620124">
    <property type="component" value="Unassembled WGS sequence"/>
</dbReference>
<organism evidence="2 3">
    <name type="scientific">Mycena venus</name>
    <dbReference type="NCBI Taxonomy" id="2733690"/>
    <lineage>
        <taxon>Eukaryota</taxon>
        <taxon>Fungi</taxon>
        <taxon>Dikarya</taxon>
        <taxon>Basidiomycota</taxon>
        <taxon>Agaricomycotina</taxon>
        <taxon>Agaricomycetes</taxon>
        <taxon>Agaricomycetidae</taxon>
        <taxon>Agaricales</taxon>
        <taxon>Marasmiineae</taxon>
        <taxon>Mycenaceae</taxon>
        <taxon>Mycena</taxon>
    </lineage>
</organism>
<protein>
    <submittedName>
        <fullName evidence="2">Uncharacterized protein</fullName>
    </submittedName>
</protein>
<gene>
    <name evidence="2" type="ORF">MVEN_00662100</name>
</gene>
<feature type="transmembrane region" description="Helical" evidence="1">
    <location>
        <begin position="12"/>
        <end position="30"/>
    </location>
</feature>
<evidence type="ECO:0000256" key="1">
    <source>
        <dbReference type="SAM" id="Phobius"/>
    </source>
</evidence>